<dbReference type="InterPro" id="IPR011335">
    <property type="entry name" value="Restrct_endonuc-II-like"/>
</dbReference>
<accession>A0A930FPF6</accession>
<name>A0A930FPF6_9FIRM</name>
<dbReference type="PANTHER" id="PTHR34039:SF1">
    <property type="entry name" value="UPF0102 PROTEIN YRAN"/>
    <property type="match status" value="1"/>
</dbReference>
<dbReference type="InterPro" id="IPR011856">
    <property type="entry name" value="tRNA_endonuc-like_dom_sf"/>
</dbReference>
<dbReference type="Gene3D" id="3.40.1350.10">
    <property type="match status" value="1"/>
</dbReference>
<dbReference type="HAMAP" id="MF_00048">
    <property type="entry name" value="UPF0102"/>
    <property type="match status" value="1"/>
</dbReference>
<evidence type="ECO:0000313" key="4">
    <source>
        <dbReference type="Proteomes" id="UP000757890"/>
    </source>
</evidence>
<dbReference type="Proteomes" id="UP000757890">
    <property type="component" value="Unassembled WGS sequence"/>
</dbReference>
<dbReference type="SUPFAM" id="SSF52980">
    <property type="entry name" value="Restriction endonuclease-like"/>
    <property type="match status" value="1"/>
</dbReference>
<dbReference type="NCBIfam" id="NF009154">
    <property type="entry name" value="PRK12497.3-3"/>
    <property type="match status" value="1"/>
</dbReference>
<dbReference type="EMBL" id="JABZMK010000043">
    <property type="protein sequence ID" value="MBF1129674.1"/>
    <property type="molecule type" value="Genomic_DNA"/>
</dbReference>
<dbReference type="AlphaFoldDB" id="A0A930FPF6"/>
<gene>
    <name evidence="3" type="ORF">HXL70_06475</name>
</gene>
<reference evidence="3" key="1">
    <citation type="submission" date="2020-04" db="EMBL/GenBank/DDBJ databases">
        <title>Deep metagenomics examines the oral microbiome during advanced dental caries in children, revealing novel taxa and co-occurrences with host molecules.</title>
        <authorList>
            <person name="Baker J.L."/>
            <person name="Morton J.T."/>
            <person name="Dinis M."/>
            <person name="Alvarez R."/>
            <person name="Tran N.C."/>
            <person name="Knight R."/>
            <person name="Edlund A."/>
        </authorList>
    </citation>
    <scope>NUCLEOTIDE SEQUENCE</scope>
    <source>
        <strain evidence="3">JCVI_32_bin.14</strain>
    </source>
</reference>
<evidence type="ECO:0000256" key="1">
    <source>
        <dbReference type="ARBA" id="ARBA00006738"/>
    </source>
</evidence>
<evidence type="ECO:0000313" key="3">
    <source>
        <dbReference type="EMBL" id="MBF1129674.1"/>
    </source>
</evidence>
<comment type="caution">
    <text evidence="3">The sequence shown here is derived from an EMBL/GenBank/DDBJ whole genome shotgun (WGS) entry which is preliminary data.</text>
</comment>
<comment type="similarity">
    <text evidence="1 2">Belongs to the UPF0102 family.</text>
</comment>
<dbReference type="InterPro" id="IPR003509">
    <property type="entry name" value="UPF0102_YraN-like"/>
</dbReference>
<dbReference type="NCBIfam" id="TIGR00252">
    <property type="entry name" value="YraN family protein"/>
    <property type="match status" value="1"/>
</dbReference>
<sequence length="117" mass="13716">MGNTAFGRMGEDRACLYLEEKGMVLVTRNFRCKHGEIDLIMKDGSVFVFVEVKTRRSRLYGEPIESVTVYKQRHIRYTAEVFLLARHLHDVRIRFDVVEVMMAPGRAVRLRHTRNAF</sequence>
<dbReference type="RefSeq" id="WP_276640167.1">
    <property type="nucleotide sequence ID" value="NZ_DBEZZS010000023.1"/>
</dbReference>
<evidence type="ECO:0000256" key="2">
    <source>
        <dbReference type="HAMAP-Rule" id="MF_00048"/>
    </source>
</evidence>
<dbReference type="NCBIfam" id="NF009150">
    <property type="entry name" value="PRK12497.1-3"/>
    <property type="match status" value="1"/>
</dbReference>
<organism evidence="3 4">
    <name type="scientific">Dialister invisus</name>
    <dbReference type="NCBI Taxonomy" id="218538"/>
    <lineage>
        <taxon>Bacteria</taxon>
        <taxon>Bacillati</taxon>
        <taxon>Bacillota</taxon>
        <taxon>Negativicutes</taxon>
        <taxon>Veillonellales</taxon>
        <taxon>Veillonellaceae</taxon>
        <taxon>Dialister</taxon>
    </lineage>
</organism>
<dbReference type="PANTHER" id="PTHR34039">
    <property type="entry name" value="UPF0102 PROTEIN YRAN"/>
    <property type="match status" value="1"/>
</dbReference>
<proteinExistence type="inferred from homology"/>
<protein>
    <recommendedName>
        <fullName evidence="2">UPF0102 protein HXL70_06475</fullName>
    </recommendedName>
</protein>
<dbReference type="GO" id="GO:0003676">
    <property type="term" value="F:nucleic acid binding"/>
    <property type="evidence" value="ECO:0007669"/>
    <property type="project" value="InterPro"/>
</dbReference>
<dbReference type="Pfam" id="PF02021">
    <property type="entry name" value="UPF0102"/>
    <property type="match status" value="1"/>
</dbReference>
<dbReference type="CDD" id="cd20736">
    <property type="entry name" value="PoNe_Nuclease"/>
    <property type="match status" value="1"/>
</dbReference>